<evidence type="ECO:0000313" key="15">
    <source>
        <dbReference type="RefSeq" id="XP_016495876.1"/>
    </source>
</evidence>
<evidence type="ECO:0000256" key="9">
    <source>
        <dbReference type="ARBA" id="ARBA00022821"/>
    </source>
</evidence>
<reference evidence="15" key="2">
    <citation type="submission" date="2025-08" db="UniProtKB">
        <authorList>
            <consortium name="RefSeq"/>
        </authorList>
    </citation>
    <scope>IDENTIFICATION</scope>
    <source>
        <tissue evidence="15">Leaf</tissue>
    </source>
</reference>
<dbReference type="Proteomes" id="UP000790787">
    <property type="component" value="Chromosome 12"/>
</dbReference>
<proteinExistence type="inferred from homology"/>
<dbReference type="GO" id="GO:0005737">
    <property type="term" value="C:cytoplasm"/>
    <property type="evidence" value="ECO:0007669"/>
    <property type="project" value="UniProtKB-SubCell"/>
</dbReference>
<evidence type="ECO:0000256" key="6">
    <source>
        <dbReference type="ARBA" id="ARBA00022667"/>
    </source>
</evidence>
<dbReference type="SUPFAM" id="SSF52540">
    <property type="entry name" value="P-loop containing nucleoside triphosphate hydrolases"/>
    <property type="match status" value="1"/>
</dbReference>
<dbReference type="InterPro" id="IPR032675">
    <property type="entry name" value="LRR_dom_sf"/>
</dbReference>
<dbReference type="SUPFAM" id="SSF52058">
    <property type="entry name" value="L domain-like"/>
    <property type="match status" value="1"/>
</dbReference>
<keyword evidence="9" id="KW-0611">Plant defense</keyword>
<dbReference type="Gene3D" id="3.80.10.10">
    <property type="entry name" value="Ribonuclease Inhibitor"/>
    <property type="match status" value="1"/>
</dbReference>
<comment type="similarity">
    <text evidence="3">Belongs to the disease resistance NB-LRR family.</text>
</comment>
<dbReference type="PRINTS" id="PR00364">
    <property type="entry name" value="DISEASERSIST"/>
</dbReference>
<comment type="subcellular location">
    <subcellularLocation>
        <location evidence="2">Cytoplasm</location>
    </subcellularLocation>
</comment>
<dbReference type="Pfam" id="PF23559">
    <property type="entry name" value="WHD_DRP"/>
    <property type="match status" value="1"/>
</dbReference>
<gene>
    <name evidence="15" type="primary">LOC107814885</name>
</gene>
<dbReference type="InterPro" id="IPR002182">
    <property type="entry name" value="NB-ARC"/>
</dbReference>
<dbReference type="Pfam" id="PF18052">
    <property type="entry name" value="Rx_N"/>
    <property type="match status" value="1"/>
</dbReference>
<keyword evidence="10" id="KW-0067">ATP-binding</keyword>
<dbReference type="GO" id="GO:0005524">
    <property type="term" value="F:ATP binding"/>
    <property type="evidence" value="ECO:0007669"/>
    <property type="project" value="UniProtKB-KW"/>
</dbReference>
<dbReference type="GO" id="GO:0009626">
    <property type="term" value="P:plant-type hypersensitive response"/>
    <property type="evidence" value="ECO:0007669"/>
    <property type="project" value="UniProtKB-KW"/>
</dbReference>
<dbReference type="InterPro" id="IPR042197">
    <property type="entry name" value="Apaf_helical"/>
</dbReference>
<evidence type="ECO:0000256" key="7">
    <source>
        <dbReference type="ARBA" id="ARBA00022737"/>
    </source>
</evidence>
<dbReference type="Gene3D" id="1.20.5.4130">
    <property type="match status" value="1"/>
</dbReference>
<evidence type="ECO:0000256" key="3">
    <source>
        <dbReference type="ARBA" id="ARBA00008894"/>
    </source>
</evidence>
<dbReference type="Gene3D" id="3.40.50.300">
    <property type="entry name" value="P-loop containing nucleotide triphosphate hydrolases"/>
    <property type="match status" value="1"/>
</dbReference>
<keyword evidence="8" id="KW-0547">Nucleotide-binding</keyword>
<name>A0A1S4C3X6_TOBAC</name>
<dbReference type="GO" id="GO:0051607">
    <property type="term" value="P:defense response to virus"/>
    <property type="evidence" value="ECO:0007669"/>
    <property type="project" value="UniProtKB-ARBA"/>
</dbReference>
<reference evidence="14" key="1">
    <citation type="journal article" date="2014" name="Nat. Commun.">
        <title>The tobacco genome sequence and its comparison with those of tomato and potato.</title>
        <authorList>
            <person name="Sierro N."/>
            <person name="Battey J.N."/>
            <person name="Ouadi S."/>
            <person name="Bakaher N."/>
            <person name="Bovet L."/>
            <person name="Willig A."/>
            <person name="Goepfert S."/>
            <person name="Peitsch M.C."/>
            <person name="Ivanov N.V."/>
        </authorList>
    </citation>
    <scope>NUCLEOTIDE SEQUENCE [LARGE SCALE GENOMIC DNA]</scope>
</reference>
<evidence type="ECO:0000256" key="8">
    <source>
        <dbReference type="ARBA" id="ARBA00022741"/>
    </source>
</evidence>
<evidence type="ECO:0000313" key="14">
    <source>
        <dbReference type="Proteomes" id="UP000790787"/>
    </source>
</evidence>
<dbReference type="STRING" id="4097.A0A1S4C3X6"/>
<dbReference type="InterPro" id="IPR027417">
    <property type="entry name" value="P-loop_NTPase"/>
</dbReference>
<keyword evidence="7" id="KW-0677">Repeat</keyword>
<evidence type="ECO:0000256" key="10">
    <source>
        <dbReference type="ARBA" id="ARBA00022840"/>
    </source>
</evidence>
<accession>A0A1S4C3X6</accession>
<evidence type="ECO:0000259" key="13">
    <source>
        <dbReference type="Pfam" id="PF23559"/>
    </source>
</evidence>
<dbReference type="CDD" id="cd14798">
    <property type="entry name" value="RX-CC_like"/>
    <property type="match status" value="1"/>
</dbReference>
<dbReference type="PANTHER" id="PTHR23155:SF1152">
    <property type="entry name" value="AAA+ ATPASE DOMAIN-CONTAINING PROTEIN"/>
    <property type="match status" value="1"/>
</dbReference>
<dbReference type="InterPro" id="IPR041118">
    <property type="entry name" value="Rx_N"/>
</dbReference>
<dbReference type="PaxDb" id="4097-A0A1S4C3X6"/>
<keyword evidence="4" id="KW-0963">Cytoplasm</keyword>
<dbReference type="RefSeq" id="XP_016495876.1">
    <property type="nucleotide sequence ID" value="XM_016640390.1"/>
</dbReference>
<dbReference type="InterPro" id="IPR036388">
    <property type="entry name" value="WH-like_DNA-bd_sf"/>
</dbReference>
<keyword evidence="14" id="KW-1185">Reference proteome</keyword>
<dbReference type="KEGG" id="nta:107814885"/>
<feature type="domain" description="NB-ARC" evidence="11">
    <location>
        <begin position="151"/>
        <end position="320"/>
    </location>
</feature>
<dbReference type="OrthoDB" id="1285647at2759"/>
<feature type="domain" description="Disease resistance protein winged helix" evidence="13">
    <location>
        <begin position="403"/>
        <end position="469"/>
    </location>
</feature>
<dbReference type="InterPro" id="IPR044974">
    <property type="entry name" value="Disease_R_plants"/>
</dbReference>
<dbReference type="FunFam" id="1.10.10.10:FF:000322">
    <property type="entry name" value="Probable disease resistance protein At1g63360"/>
    <property type="match status" value="1"/>
</dbReference>
<comment type="function">
    <text evidence="1">Confers resistance to late blight (Phytophthora infestans) races carrying the avirulence gene Avr1. Resistance proteins guard the plant against pathogens that contain an appropriate avirulence protein via an indirect interaction with this avirulence protein. That triggers a defense system including the hypersensitive response, which restricts the pathogen growth.</text>
</comment>
<organism evidence="14 15">
    <name type="scientific">Nicotiana tabacum</name>
    <name type="common">Common tobacco</name>
    <dbReference type="NCBI Taxonomy" id="4097"/>
    <lineage>
        <taxon>Eukaryota</taxon>
        <taxon>Viridiplantae</taxon>
        <taxon>Streptophyta</taxon>
        <taxon>Embryophyta</taxon>
        <taxon>Tracheophyta</taxon>
        <taxon>Spermatophyta</taxon>
        <taxon>Magnoliopsida</taxon>
        <taxon>eudicotyledons</taxon>
        <taxon>Gunneridae</taxon>
        <taxon>Pentapetalae</taxon>
        <taxon>asterids</taxon>
        <taxon>lamiids</taxon>
        <taxon>Solanales</taxon>
        <taxon>Solanaceae</taxon>
        <taxon>Nicotianoideae</taxon>
        <taxon>Nicotianeae</taxon>
        <taxon>Nicotiana</taxon>
    </lineage>
</organism>
<dbReference type="Pfam" id="PF00931">
    <property type="entry name" value="NB-ARC"/>
    <property type="match status" value="1"/>
</dbReference>
<keyword evidence="5" id="KW-0433">Leucine-rich repeat</keyword>
<dbReference type="GO" id="GO:0043531">
    <property type="term" value="F:ADP binding"/>
    <property type="evidence" value="ECO:0007669"/>
    <property type="project" value="InterPro"/>
</dbReference>
<dbReference type="GeneID" id="107814885"/>
<evidence type="ECO:0000259" key="11">
    <source>
        <dbReference type="Pfam" id="PF00931"/>
    </source>
</evidence>
<dbReference type="FunFam" id="3.40.50.300:FF:001091">
    <property type="entry name" value="Probable disease resistance protein At1g61300"/>
    <property type="match status" value="1"/>
</dbReference>
<evidence type="ECO:0000256" key="1">
    <source>
        <dbReference type="ARBA" id="ARBA00002074"/>
    </source>
</evidence>
<dbReference type="PANTHER" id="PTHR23155">
    <property type="entry name" value="DISEASE RESISTANCE PROTEIN RP"/>
    <property type="match status" value="1"/>
</dbReference>
<dbReference type="OMA" id="WRASDEV"/>
<evidence type="ECO:0000256" key="5">
    <source>
        <dbReference type="ARBA" id="ARBA00022614"/>
    </source>
</evidence>
<dbReference type="Gene3D" id="1.10.8.430">
    <property type="entry name" value="Helical domain of apoptotic protease-activating factors"/>
    <property type="match status" value="1"/>
</dbReference>
<feature type="domain" description="Disease resistance N-terminal" evidence="12">
    <location>
        <begin position="23"/>
        <end position="99"/>
    </location>
</feature>
<dbReference type="InterPro" id="IPR058922">
    <property type="entry name" value="WHD_DRP"/>
</dbReference>
<evidence type="ECO:0000256" key="2">
    <source>
        <dbReference type="ARBA" id="ARBA00004496"/>
    </source>
</evidence>
<evidence type="ECO:0000256" key="4">
    <source>
        <dbReference type="ARBA" id="ARBA00022490"/>
    </source>
</evidence>
<protein>
    <submittedName>
        <fullName evidence="15">Late blight resistance protein homolog R1C-3</fullName>
    </submittedName>
</protein>
<keyword evidence="6" id="KW-0381">Hypersensitive response</keyword>
<dbReference type="RefSeq" id="XP_016495876.1">
    <property type="nucleotide sequence ID" value="XM_016640390.2"/>
</dbReference>
<sequence length="861" mass="99047">MSLDIREWVQSHLPKNDALGFSSFLVDSLKELLSFHSGSLASVKDQLEVFYEELESLQPFLKGVAEQGNNEHDEIIHNFAERVIDKAYEVEYIIDSFVVGDVPLTYLTEWLSEIIREIKLIRAELTRYREKKMTFASPASNEELVGFDDVRETIMGRLLRGSRELDVVSIVGMAGSGKTTLARSLKNDPIIVSHFDIQAECRVTQVYTRKDLLLSILSNIAYYEPSELSKGDDYELADRLRKTLFTKRYLLIIDDVWDVKAWDHLWLCFRDTNNGSRIILTTRLQEVVDYAKCVSEPHHLRLLSEQECWLLLQKKVFGKEICSQELKEVGQQIAKKCKGLPLYVVLVAGLLGRIDKTKQWWKRVELRFGELIQVEANALVKLSYNHLPDILKPCLLYFGAISEGKEISVAKLTSLWIAEGFIKNVREKHLEDIAEHYLEDLIRRSLVMVVKRSNRKLKACRLHDQVLEFCKAKAKEDNFLLGLKRNYIANPPQFFSEKSSHRRLSFCSNGDGELTDWRPSCLHARTVLFGEVKNGTLPSLEHASIIFGSFKFLRVLDLEFVVVESFPTELNHLRYLAVQTTADSIPSSIENLPNLQTFIAKRTRGQQIHLPNNFWKLIKLRHASISDRASFNLHNAQESLDVSTSKLENLATLCYPYVSSAEDMERIVSKTPNLQKLKCVFADSWGWKKNENGFPVLHSLHRLETLKVHFFNFPKVGPSRLNFPMNLKKLTLSNFPLPHAEISTIAKLPNLEILKLQQVAFEREEWEVRDEDFPQLKLLKLENLKLSKWRASDEVFQSLRRLVVTRCLKLEALPLCFADLCSLEWIEVKSCNQSVADSVMAIRNTQVEDCGNDDFKVSIEL</sequence>
<dbReference type="InterPro" id="IPR038005">
    <property type="entry name" value="RX-like_CC"/>
</dbReference>
<dbReference type="Gene3D" id="1.10.10.10">
    <property type="entry name" value="Winged helix-like DNA-binding domain superfamily/Winged helix DNA-binding domain"/>
    <property type="match status" value="1"/>
</dbReference>
<evidence type="ECO:0000259" key="12">
    <source>
        <dbReference type="Pfam" id="PF18052"/>
    </source>
</evidence>
<dbReference type="AlphaFoldDB" id="A0A1S4C3X6"/>